<sequence>MTSEYDSYRPPDTGKKKRRGGRGGGPGGRGKRGGMFAGRRGGGDGSREMPMVEDVEFTSYYGRPIVKHAPWGSPIALYLFLGGMAGGCGLLALGAQLTGRATLRRNTRLTALGAIGVGAAALVADLGRPERFLNMMRTLKVTSPMSLGSWILSGYSAGAGVTAVNEIDRLLGERLPLGPLRRLLRFAEAPAGFEAALFATPLAAYTAVLLADTATPTWNAARNELPFVFVSSASLAAAGSAMVTTPVAETMPARILAALGVTGDVVAMRALKENMHPVEAEPLEEGPSGAKLEWAERLAIAGGIGAVVGGGNRIVAAASGLSLMAASALTRFGFLEAGIESTKDPKYVVEPQKARLAERRARGVTDDSITTGA</sequence>
<dbReference type="PANTHER" id="PTHR34856">
    <property type="entry name" value="PROTEIN NRFD"/>
    <property type="match status" value="1"/>
</dbReference>
<dbReference type="EMBL" id="WWEQ01000002">
    <property type="protein sequence ID" value="MYM18543.1"/>
    <property type="molecule type" value="Genomic_DNA"/>
</dbReference>
<name>A0A6N9H3P6_9MICO</name>
<evidence type="ECO:0000256" key="6">
    <source>
        <dbReference type="ARBA" id="ARBA00023136"/>
    </source>
</evidence>
<accession>A0A6N9H3P6</accession>
<evidence type="ECO:0000256" key="7">
    <source>
        <dbReference type="SAM" id="MobiDB-lite"/>
    </source>
</evidence>
<dbReference type="PANTHER" id="PTHR34856:SF2">
    <property type="entry name" value="PROTEIN NRFD"/>
    <property type="match status" value="1"/>
</dbReference>
<evidence type="ECO:0000313" key="10">
    <source>
        <dbReference type="Proteomes" id="UP000469215"/>
    </source>
</evidence>
<dbReference type="Gene3D" id="1.20.1630.10">
    <property type="entry name" value="Formate dehydrogenase/DMSO reductase domain"/>
    <property type="match status" value="1"/>
</dbReference>
<dbReference type="InterPro" id="IPR005614">
    <property type="entry name" value="NrfD-like"/>
</dbReference>
<keyword evidence="6 8" id="KW-0472">Membrane</keyword>
<reference evidence="9 10" key="1">
    <citation type="submission" date="2020-01" db="EMBL/GenBank/DDBJ databases">
        <authorList>
            <person name="Deng T."/>
        </authorList>
    </citation>
    <scope>NUCLEOTIDE SEQUENCE [LARGE SCALE GENOMIC DNA]</scope>
    <source>
        <strain evidence="9 10">5221</strain>
    </source>
</reference>
<feature type="region of interest" description="Disordered" evidence="7">
    <location>
        <begin position="1"/>
        <end position="49"/>
    </location>
</feature>
<gene>
    <name evidence="9" type="ORF">GSY69_00755</name>
</gene>
<dbReference type="AlphaFoldDB" id="A0A6N9H3P6"/>
<dbReference type="Proteomes" id="UP000469215">
    <property type="component" value="Unassembled WGS sequence"/>
</dbReference>
<evidence type="ECO:0000256" key="3">
    <source>
        <dbReference type="ARBA" id="ARBA00022475"/>
    </source>
</evidence>
<keyword evidence="3" id="KW-1003">Cell membrane</keyword>
<organism evidence="9 10">
    <name type="scientific">Brevibacterium rongguiense</name>
    <dbReference type="NCBI Taxonomy" id="2695267"/>
    <lineage>
        <taxon>Bacteria</taxon>
        <taxon>Bacillati</taxon>
        <taxon>Actinomycetota</taxon>
        <taxon>Actinomycetes</taxon>
        <taxon>Micrococcales</taxon>
        <taxon>Brevibacteriaceae</taxon>
        <taxon>Brevibacterium</taxon>
    </lineage>
</organism>
<feature type="compositionally biased region" description="Basic and acidic residues" evidence="7">
    <location>
        <begin position="1"/>
        <end position="14"/>
    </location>
</feature>
<comment type="similarity">
    <text evidence="2">Belongs to the NrfD family.</text>
</comment>
<feature type="transmembrane region" description="Helical" evidence="8">
    <location>
        <begin position="109"/>
        <end position="127"/>
    </location>
</feature>
<keyword evidence="4 8" id="KW-0812">Transmembrane</keyword>
<evidence type="ECO:0000313" key="9">
    <source>
        <dbReference type="EMBL" id="MYM18543.1"/>
    </source>
</evidence>
<feature type="compositionally biased region" description="Gly residues" evidence="7">
    <location>
        <begin position="22"/>
        <end position="40"/>
    </location>
</feature>
<dbReference type="Pfam" id="PF03916">
    <property type="entry name" value="NrfD"/>
    <property type="match status" value="1"/>
</dbReference>
<feature type="transmembrane region" description="Helical" evidence="8">
    <location>
        <begin position="75"/>
        <end position="97"/>
    </location>
</feature>
<protein>
    <submittedName>
        <fullName evidence="9">Nitrite reductase</fullName>
    </submittedName>
</protein>
<comment type="caution">
    <text evidence="9">The sequence shown here is derived from an EMBL/GenBank/DDBJ whole genome shotgun (WGS) entry which is preliminary data.</text>
</comment>
<evidence type="ECO:0000256" key="8">
    <source>
        <dbReference type="SAM" id="Phobius"/>
    </source>
</evidence>
<keyword evidence="5 8" id="KW-1133">Transmembrane helix</keyword>
<dbReference type="RefSeq" id="WP_160952008.1">
    <property type="nucleotide sequence ID" value="NZ_WWEQ01000002.1"/>
</dbReference>
<evidence type="ECO:0000256" key="1">
    <source>
        <dbReference type="ARBA" id="ARBA00004651"/>
    </source>
</evidence>
<evidence type="ECO:0000256" key="2">
    <source>
        <dbReference type="ARBA" id="ARBA00008929"/>
    </source>
</evidence>
<proteinExistence type="inferred from homology"/>
<keyword evidence="10" id="KW-1185">Reference proteome</keyword>
<evidence type="ECO:0000256" key="5">
    <source>
        <dbReference type="ARBA" id="ARBA00022989"/>
    </source>
</evidence>
<dbReference type="GO" id="GO:0005886">
    <property type="term" value="C:plasma membrane"/>
    <property type="evidence" value="ECO:0007669"/>
    <property type="project" value="UniProtKB-SubCell"/>
</dbReference>
<dbReference type="InterPro" id="IPR052049">
    <property type="entry name" value="Electron_transfer_protein"/>
</dbReference>
<evidence type="ECO:0000256" key="4">
    <source>
        <dbReference type="ARBA" id="ARBA00022692"/>
    </source>
</evidence>
<comment type="subcellular location">
    <subcellularLocation>
        <location evidence="1">Cell membrane</location>
        <topology evidence="1">Multi-pass membrane protein</topology>
    </subcellularLocation>
</comment>